<dbReference type="EMBL" id="GBRH01194975">
    <property type="protein sequence ID" value="JAE02921.1"/>
    <property type="molecule type" value="Transcribed_RNA"/>
</dbReference>
<feature type="region of interest" description="Disordered" evidence="1">
    <location>
        <begin position="1"/>
        <end position="36"/>
    </location>
</feature>
<sequence>MIDAQKPPNTKKNQLLKMRKSASRNRLETPEDDYSLPRRPVTRRMMFLLGAIQMLDKMCISTTSHHGHFGIELSFLKPHRALFCAATSSSYLCYRKEIEMLDAEVREYWR</sequence>
<dbReference type="AlphaFoldDB" id="A0A0A9RV19"/>
<proteinExistence type="predicted"/>
<name>A0A0A9RV19_ARUDO</name>
<accession>A0A0A9RV19</accession>
<organism evidence="2">
    <name type="scientific">Arundo donax</name>
    <name type="common">Giant reed</name>
    <name type="synonym">Donax arundinaceus</name>
    <dbReference type="NCBI Taxonomy" id="35708"/>
    <lineage>
        <taxon>Eukaryota</taxon>
        <taxon>Viridiplantae</taxon>
        <taxon>Streptophyta</taxon>
        <taxon>Embryophyta</taxon>
        <taxon>Tracheophyta</taxon>
        <taxon>Spermatophyta</taxon>
        <taxon>Magnoliopsida</taxon>
        <taxon>Liliopsida</taxon>
        <taxon>Poales</taxon>
        <taxon>Poaceae</taxon>
        <taxon>PACMAD clade</taxon>
        <taxon>Arundinoideae</taxon>
        <taxon>Arundineae</taxon>
        <taxon>Arundo</taxon>
    </lineage>
</organism>
<reference evidence="2" key="1">
    <citation type="submission" date="2014-09" db="EMBL/GenBank/DDBJ databases">
        <authorList>
            <person name="Magalhaes I.L.F."/>
            <person name="Oliveira U."/>
            <person name="Santos F.R."/>
            <person name="Vidigal T.H.D.A."/>
            <person name="Brescovit A.D."/>
            <person name="Santos A.J."/>
        </authorList>
    </citation>
    <scope>NUCLEOTIDE SEQUENCE</scope>
    <source>
        <tissue evidence="2">Shoot tissue taken approximately 20 cm above the soil surface</tissue>
    </source>
</reference>
<protein>
    <submittedName>
        <fullName evidence="2">Uncharacterized protein</fullName>
    </submittedName>
</protein>
<evidence type="ECO:0000256" key="1">
    <source>
        <dbReference type="SAM" id="MobiDB-lite"/>
    </source>
</evidence>
<reference evidence="2" key="2">
    <citation type="journal article" date="2015" name="Data Brief">
        <title>Shoot transcriptome of the giant reed, Arundo donax.</title>
        <authorList>
            <person name="Barrero R.A."/>
            <person name="Guerrero F.D."/>
            <person name="Moolhuijzen P."/>
            <person name="Goolsby J.A."/>
            <person name="Tidwell J."/>
            <person name="Bellgard S.E."/>
            <person name="Bellgard M.I."/>
        </authorList>
    </citation>
    <scope>NUCLEOTIDE SEQUENCE</scope>
    <source>
        <tissue evidence="2">Shoot tissue taken approximately 20 cm above the soil surface</tissue>
    </source>
</reference>
<evidence type="ECO:0000313" key="2">
    <source>
        <dbReference type="EMBL" id="JAE02921.1"/>
    </source>
</evidence>